<protein>
    <submittedName>
        <fullName evidence="2">Uncharacterized protein</fullName>
    </submittedName>
</protein>
<comment type="caution">
    <text evidence="2">The sequence shown here is derived from an EMBL/GenBank/DDBJ whole genome shotgun (WGS) entry which is preliminary data.</text>
</comment>
<sequence length="327" mass="35535">QVKRVWIRLDQQLDDVDTRLVARGHVEREASVLVAVSRPLGEVHEEHLDGVGRGLPHSRLVEWEVAHAVGLGGTLGVRLEERVDDVLRRLEGAGGMEGEVTSVVDAGGLLGELGSQTPQTENPIALDHRSSFTEAGASLESRSSREVSSRAHAPDESESESHGFPHPRPAPRSQSLLAGVQCPAVAMRNPERAQEPYRKHFRPASQTGVRIANVAASPRVSVAVCDSRRLQMTIASPNLEHSRKSRLSCPQPALSMFSVEGHAPPNPRLRLSSDTTLSQSSHSQEKRTLLRLSRAPKPLQSSCRVVSDMAPNTDGSIEALRRNLSPL</sequence>
<name>K0RM12_THAOC</name>
<dbReference type="AlphaFoldDB" id="K0RM12"/>
<accession>K0RM12</accession>
<feature type="region of interest" description="Disordered" evidence="1">
    <location>
        <begin position="134"/>
        <end position="174"/>
    </location>
</feature>
<gene>
    <name evidence="2" type="ORF">THAOC_26270</name>
</gene>
<feature type="non-terminal residue" evidence="2">
    <location>
        <position position="1"/>
    </location>
</feature>
<dbReference type="Proteomes" id="UP000266841">
    <property type="component" value="Unassembled WGS sequence"/>
</dbReference>
<dbReference type="EMBL" id="AGNL01036265">
    <property type="protein sequence ID" value="EJK54165.1"/>
    <property type="molecule type" value="Genomic_DNA"/>
</dbReference>
<organism evidence="2 3">
    <name type="scientific">Thalassiosira oceanica</name>
    <name type="common">Marine diatom</name>
    <dbReference type="NCBI Taxonomy" id="159749"/>
    <lineage>
        <taxon>Eukaryota</taxon>
        <taxon>Sar</taxon>
        <taxon>Stramenopiles</taxon>
        <taxon>Ochrophyta</taxon>
        <taxon>Bacillariophyta</taxon>
        <taxon>Coscinodiscophyceae</taxon>
        <taxon>Thalassiosirophycidae</taxon>
        <taxon>Thalassiosirales</taxon>
        <taxon>Thalassiosiraceae</taxon>
        <taxon>Thalassiosira</taxon>
    </lineage>
</organism>
<reference evidence="2 3" key="1">
    <citation type="journal article" date="2012" name="Genome Biol.">
        <title>Genome and low-iron response of an oceanic diatom adapted to chronic iron limitation.</title>
        <authorList>
            <person name="Lommer M."/>
            <person name="Specht M."/>
            <person name="Roy A.S."/>
            <person name="Kraemer L."/>
            <person name="Andreson R."/>
            <person name="Gutowska M.A."/>
            <person name="Wolf J."/>
            <person name="Bergner S.V."/>
            <person name="Schilhabel M.B."/>
            <person name="Klostermeier U.C."/>
            <person name="Beiko R.G."/>
            <person name="Rosenstiel P."/>
            <person name="Hippler M."/>
            <person name="Laroche J."/>
        </authorList>
    </citation>
    <scope>NUCLEOTIDE SEQUENCE [LARGE SCALE GENOMIC DNA]</scope>
    <source>
        <strain evidence="2 3">CCMP1005</strain>
    </source>
</reference>
<evidence type="ECO:0000256" key="1">
    <source>
        <dbReference type="SAM" id="MobiDB-lite"/>
    </source>
</evidence>
<evidence type="ECO:0000313" key="2">
    <source>
        <dbReference type="EMBL" id="EJK54165.1"/>
    </source>
</evidence>
<feature type="region of interest" description="Disordered" evidence="1">
    <location>
        <begin position="259"/>
        <end position="295"/>
    </location>
</feature>
<feature type="compositionally biased region" description="Low complexity" evidence="1">
    <location>
        <begin position="272"/>
        <end position="282"/>
    </location>
</feature>
<keyword evidence="3" id="KW-1185">Reference proteome</keyword>
<evidence type="ECO:0000313" key="3">
    <source>
        <dbReference type="Proteomes" id="UP000266841"/>
    </source>
</evidence>
<proteinExistence type="predicted"/>
<feature type="compositionally biased region" description="Basic and acidic residues" evidence="1">
    <location>
        <begin position="142"/>
        <end position="163"/>
    </location>
</feature>